<proteinExistence type="predicted"/>
<evidence type="ECO:0000313" key="2">
    <source>
        <dbReference type="Proteomes" id="UP000534677"/>
    </source>
</evidence>
<dbReference type="Proteomes" id="UP000534677">
    <property type="component" value="Unassembled WGS sequence"/>
</dbReference>
<comment type="caution">
    <text evidence="1">The sequence shown here is derived from an EMBL/GenBank/DDBJ whole genome shotgun (WGS) entry which is preliminary data.</text>
</comment>
<dbReference type="EMBL" id="JAAXCZ010000018">
    <property type="protein sequence ID" value="MBC2384584.1"/>
    <property type="molecule type" value="Genomic_DNA"/>
</dbReference>
<name>A0ABR6TF68_9PSED</name>
<gene>
    <name evidence="1" type="ORF">HF209_26935</name>
</gene>
<dbReference type="RefSeq" id="WP_185710092.1">
    <property type="nucleotide sequence ID" value="NZ_JAAXCZ010000018.1"/>
</dbReference>
<sequence length="65" mass="7170">MSACNSQEAIQHEGQISVFRSPFSSKVLLADKAVIDRYGNLSWHALLPDDPLGLKAIDEYLKPGK</sequence>
<organism evidence="1 2">
    <name type="scientific">Pseudomonas cremoris</name>
    <dbReference type="NCBI Taxonomy" id="2724178"/>
    <lineage>
        <taxon>Bacteria</taxon>
        <taxon>Pseudomonadati</taxon>
        <taxon>Pseudomonadota</taxon>
        <taxon>Gammaproteobacteria</taxon>
        <taxon>Pseudomonadales</taxon>
        <taxon>Pseudomonadaceae</taxon>
        <taxon>Pseudomonas</taxon>
    </lineage>
</organism>
<reference evidence="1 2" key="1">
    <citation type="submission" date="2020-04" db="EMBL/GenBank/DDBJ databases">
        <title>Pseudomonas crami sp. nov., a novel proteolytic bacterial species isolated from cream.</title>
        <authorList>
            <person name="Hofmann K."/>
            <person name="Woller A."/>
            <person name="Huptas C."/>
            <person name="Wenning M."/>
            <person name="Scherer S."/>
            <person name="Doll E.V."/>
        </authorList>
    </citation>
    <scope>NUCLEOTIDE SEQUENCE [LARGE SCALE GENOMIC DNA]</scope>
    <source>
        <strain evidence="1 2">WS 5096</strain>
    </source>
</reference>
<evidence type="ECO:0000313" key="1">
    <source>
        <dbReference type="EMBL" id="MBC2384584.1"/>
    </source>
</evidence>
<protein>
    <submittedName>
        <fullName evidence="1">Uncharacterized protein</fullName>
    </submittedName>
</protein>
<keyword evidence="2" id="KW-1185">Reference proteome</keyword>
<accession>A0ABR6TF68</accession>